<reference evidence="1 2" key="1">
    <citation type="submission" date="2019-04" db="EMBL/GenBank/DDBJ databases">
        <title>An improved genome assembly and genetic linkage map for asparagus bean, Vigna unguiculata ssp. sesquipedialis.</title>
        <authorList>
            <person name="Xia Q."/>
            <person name="Zhang R."/>
            <person name="Dong Y."/>
        </authorList>
    </citation>
    <scope>NUCLEOTIDE SEQUENCE [LARGE SCALE GENOMIC DNA]</scope>
    <source>
        <tissue evidence="1">Leaf</tissue>
    </source>
</reference>
<dbReference type="Gene3D" id="1.20.1050.10">
    <property type="match status" value="1"/>
</dbReference>
<sequence length="111" mass="13301">MQVDITYIPFVERFHIAFAEFFKHDIIEGRPKLVTWLKELNEIDAYSKIKVDHQEVIDLFKEHFLLERIILKQSLFSQMFAREVMNLLSYKVFGQGSVRNEEPNEQYQAPH</sequence>
<gene>
    <name evidence="1" type="ORF">DEO72_LG5g542</name>
</gene>
<accession>A0A4D6LVV5</accession>
<dbReference type="AlphaFoldDB" id="A0A4D6LVV5"/>
<dbReference type="InterPro" id="IPR044629">
    <property type="entry name" value="GSTL1/2/3"/>
</dbReference>
<evidence type="ECO:0000313" key="1">
    <source>
        <dbReference type="EMBL" id="QCD92478.1"/>
    </source>
</evidence>
<keyword evidence="2" id="KW-1185">Reference proteome</keyword>
<name>A0A4D6LVV5_VIGUN</name>
<keyword evidence="1" id="KW-0808">Transferase</keyword>
<dbReference type="InterPro" id="IPR036282">
    <property type="entry name" value="Glutathione-S-Trfase_C_sf"/>
</dbReference>
<evidence type="ECO:0000313" key="2">
    <source>
        <dbReference type="Proteomes" id="UP000501690"/>
    </source>
</evidence>
<organism evidence="1 2">
    <name type="scientific">Vigna unguiculata</name>
    <name type="common">Cowpea</name>
    <dbReference type="NCBI Taxonomy" id="3917"/>
    <lineage>
        <taxon>Eukaryota</taxon>
        <taxon>Viridiplantae</taxon>
        <taxon>Streptophyta</taxon>
        <taxon>Embryophyta</taxon>
        <taxon>Tracheophyta</taxon>
        <taxon>Spermatophyta</taxon>
        <taxon>Magnoliopsida</taxon>
        <taxon>eudicotyledons</taxon>
        <taxon>Gunneridae</taxon>
        <taxon>Pentapetalae</taxon>
        <taxon>rosids</taxon>
        <taxon>fabids</taxon>
        <taxon>Fabales</taxon>
        <taxon>Fabaceae</taxon>
        <taxon>Papilionoideae</taxon>
        <taxon>50 kb inversion clade</taxon>
        <taxon>NPAAA clade</taxon>
        <taxon>indigoferoid/millettioid clade</taxon>
        <taxon>Phaseoleae</taxon>
        <taxon>Vigna</taxon>
    </lineage>
</organism>
<protein>
    <submittedName>
        <fullName evidence="1">Glutathione S-transferase</fullName>
    </submittedName>
</protein>
<dbReference type="PANTHER" id="PTHR44328:SF16">
    <property type="entry name" value="PROTEIN IN2-1 HOMOLOG B"/>
    <property type="match status" value="1"/>
</dbReference>
<dbReference type="SUPFAM" id="SSF47616">
    <property type="entry name" value="GST C-terminal domain-like"/>
    <property type="match status" value="1"/>
</dbReference>
<dbReference type="EMBL" id="CP039349">
    <property type="protein sequence ID" value="QCD92478.1"/>
    <property type="molecule type" value="Genomic_DNA"/>
</dbReference>
<proteinExistence type="predicted"/>
<dbReference type="PANTHER" id="PTHR44328">
    <property type="entry name" value="GLUTATHIONE S-TRANSFERASE L1"/>
    <property type="match status" value="1"/>
</dbReference>
<dbReference type="GO" id="GO:0004364">
    <property type="term" value="F:glutathione transferase activity"/>
    <property type="evidence" value="ECO:0007669"/>
    <property type="project" value="InterPro"/>
</dbReference>
<dbReference type="Proteomes" id="UP000501690">
    <property type="component" value="Linkage Group LG5"/>
</dbReference>